<dbReference type="InterPro" id="IPR051310">
    <property type="entry name" value="MCP_chemotaxis"/>
</dbReference>
<keyword evidence="8" id="KW-1185">Reference proteome</keyword>
<dbReference type="Gene3D" id="1.10.287.950">
    <property type="entry name" value="Methyl-accepting chemotaxis protein"/>
    <property type="match status" value="1"/>
</dbReference>
<evidence type="ECO:0000259" key="6">
    <source>
        <dbReference type="PROSITE" id="PS50885"/>
    </source>
</evidence>
<evidence type="ECO:0000313" key="7">
    <source>
        <dbReference type="EMBL" id="MDY0748670.1"/>
    </source>
</evidence>
<dbReference type="CDD" id="cd11386">
    <property type="entry name" value="MCP_signal"/>
    <property type="match status" value="1"/>
</dbReference>
<evidence type="ECO:0000256" key="4">
    <source>
        <dbReference type="SAM" id="Phobius"/>
    </source>
</evidence>
<proteinExistence type="inferred from homology"/>
<dbReference type="PANTHER" id="PTHR43531:SF14">
    <property type="entry name" value="METHYL-ACCEPTING CHEMOTAXIS PROTEIN I-RELATED"/>
    <property type="match status" value="1"/>
</dbReference>
<feature type="transmembrane region" description="Helical" evidence="4">
    <location>
        <begin position="12"/>
        <end position="34"/>
    </location>
</feature>
<keyword evidence="1" id="KW-0488">Methylation</keyword>
<dbReference type="InterPro" id="IPR004089">
    <property type="entry name" value="MCPsignal_dom"/>
</dbReference>
<dbReference type="PROSITE" id="PS50111">
    <property type="entry name" value="CHEMOTAXIS_TRANSDUC_2"/>
    <property type="match status" value="1"/>
</dbReference>
<reference evidence="7 8" key="1">
    <citation type="submission" date="2023-11" db="EMBL/GenBank/DDBJ databases">
        <title>Paucibacter sp. nov., isolated from fresh soil in Korea.</title>
        <authorList>
            <person name="Le N.T.T."/>
        </authorList>
    </citation>
    <scope>NUCLEOTIDE SEQUENCE [LARGE SCALE GENOMIC DNA]</scope>
    <source>
        <strain evidence="7 8">R3-3</strain>
    </source>
</reference>
<comment type="caution">
    <text evidence="7">The sequence shown here is derived from an EMBL/GenBank/DDBJ whole genome shotgun (WGS) entry which is preliminary data.</text>
</comment>
<protein>
    <submittedName>
        <fullName evidence="7">Methyl-accepting chemotaxis protein</fullName>
    </submittedName>
</protein>
<evidence type="ECO:0000256" key="1">
    <source>
        <dbReference type="ARBA" id="ARBA00022481"/>
    </source>
</evidence>
<dbReference type="PROSITE" id="PS50885">
    <property type="entry name" value="HAMP"/>
    <property type="match status" value="1"/>
</dbReference>
<dbReference type="Pfam" id="PF00015">
    <property type="entry name" value="MCPsignal"/>
    <property type="match status" value="1"/>
</dbReference>
<dbReference type="PANTHER" id="PTHR43531">
    <property type="entry name" value="PROTEIN ICFG"/>
    <property type="match status" value="1"/>
</dbReference>
<accession>A0ABU5DQS4</accession>
<dbReference type="Proteomes" id="UP001285263">
    <property type="component" value="Unassembled WGS sequence"/>
</dbReference>
<evidence type="ECO:0000259" key="5">
    <source>
        <dbReference type="PROSITE" id="PS50111"/>
    </source>
</evidence>
<feature type="transmembrane region" description="Helical" evidence="4">
    <location>
        <begin position="66"/>
        <end position="88"/>
    </location>
</feature>
<keyword evidence="4" id="KW-1133">Transmembrane helix</keyword>
<keyword evidence="4" id="KW-0812">Transmembrane</keyword>
<dbReference type="InterPro" id="IPR003660">
    <property type="entry name" value="HAMP_dom"/>
</dbReference>
<dbReference type="Pfam" id="PF00672">
    <property type="entry name" value="HAMP"/>
    <property type="match status" value="1"/>
</dbReference>
<comment type="similarity">
    <text evidence="2">Belongs to the methyl-accepting chemotaxis (MCP) protein family.</text>
</comment>
<feature type="domain" description="Methyl-accepting transducer" evidence="5">
    <location>
        <begin position="147"/>
        <end position="376"/>
    </location>
</feature>
<dbReference type="SMART" id="SM00283">
    <property type="entry name" value="MA"/>
    <property type="match status" value="1"/>
</dbReference>
<sequence length="393" mass="40653">MSLLRKISICNRVLYALSALGLLCVLVGAAIGWLTSDIATELEQQLKTGANASGSIALLRERMSSLVWTTGTAAVVLGLLGVIAGVALRASIKAPIENTIQAVIAMGKGNLGSKISSPGLDEISWLNSELNSMRKKLREMVLAVRGSSDSVNSSAHELAIGNSDLSQRTESQAAALQQATSSMAQLTATLRTSSGLATDASSLVTQANQVAGDGGRLMRDVVQRMSDIDASAKRIAEIIQVIDGIAFQTNILALNAAVEAARAGEHGRGFAVVASEVRGLAQRSATAAREIKVLITDSVEKVSGGSSLVDAAGRNMEQIVGGVSQVSALIARIAEAGQSQTGGIEKVHTVIAQMDDMTQRNAALVEQAAAAAQSLEHQAQSLSSSVGLFDLGK</sequence>
<evidence type="ECO:0000313" key="8">
    <source>
        <dbReference type="Proteomes" id="UP001285263"/>
    </source>
</evidence>
<keyword evidence="3" id="KW-0807">Transducer</keyword>
<name>A0ABU5DQS4_9BURK</name>
<dbReference type="EMBL" id="JAXCLA010000011">
    <property type="protein sequence ID" value="MDY0748670.1"/>
    <property type="molecule type" value="Genomic_DNA"/>
</dbReference>
<gene>
    <name evidence="7" type="ORF">SNE35_29500</name>
</gene>
<evidence type="ECO:0000256" key="2">
    <source>
        <dbReference type="ARBA" id="ARBA00029447"/>
    </source>
</evidence>
<evidence type="ECO:0000256" key="3">
    <source>
        <dbReference type="PROSITE-ProRule" id="PRU00284"/>
    </source>
</evidence>
<keyword evidence="4" id="KW-0472">Membrane</keyword>
<organism evidence="7 8">
    <name type="scientific">Roseateles agri</name>
    <dbReference type="NCBI Taxonomy" id="3098619"/>
    <lineage>
        <taxon>Bacteria</taxon>
        <taxon>Pseudomonadati</taxon>
        <taxon>Pseudomonadota</taxon>
        <taxon>Betaproteobacteria</taxon>
        <taxon>Burkholderiales</taxon>
        <taxon>Sphaerotilaceae</taxon>
        <taxon>Roseateles</taxon>
    </lineage>
</organism>
<dbReference type="SUPFAM" id="SSF58104">
    <property type="entry name" value="Methyl-accepting chemotaxis protein (MCP) signaling domain"/>
    <property type="match status" value="1"/>
</dbReference>
<dbReference type="SMART" id="SM00304">
    <property type="entry name" value="HAMP"/>
    <property type="match status" value="1"/>
</dbReference>
<feature type="domain" description="HAMP" evidence="6">
    <location>
        <begin position="90"/>
        <end position="142"/>
    </location>
</feature>